<sequence>MVFRTSHFPKKSPIEEKVITVEQIDLHRKRQQQQHPGLTLTGIYNVLEKLRRIDSPGRMGISAMEDMTPAMANKALAMAGKASAVANEILAMTDRVYAIADKIHAMEDRTSAIADETNAIADKIHAMESRVSAIADKSCSMEGGAPSMEGKASAMATGPSLAPKEKTTHEQGLLSVLRQLHDELDRIVFEAYGWPDLAEKLVGKPGATTPWPEKPDEQTQAEEQLLQRLVDLNHQRAAEEKRGLIRWLRPQYQNPHQNPQATDASAAQEQAPLQLPAAPVQTSTAKTPWPKTLPEQVRLLRAALGQHPEPATVKQLAQTFKGAQTKRVAEILDTLVAMGQAREEAGRYAGV</sequence>
<dbReference type="EMBL" id="CAADFL010000330">
    <property type="protein sequence ID" value="VFK14622.1"/>
    <property type="molecule type" value="Genomic_DNA"/>
</dbReference>
<name>A0A450S3K4_9GAMM</name>
<protein>
    <submittedName>
        <fullName evidence="2">Uncharacterized protein</fullName>
    </submittedName>
</protein>
<feature type="region of interest" description="Disordered" evidence="1">
    <location>
        <begin position="142"/>
        <end position="164"/>
    </location>
</feature>
<evidence type="ECO:0000313" key="4">
    <source>
        <dbReference type="EMBL" id="VFK14622.1"/>
    </source>
</evidence>
<evidence type="ECO:0000256" key="1">
    <source>
        <dbReference type="SAM" id="MobiDB-lite"/>
    </source>
</evidence>
<dbReference type="EMBL" id="CAADFA010000035">
    <property type="protein sequence ID" value="VFJ46212.1"/>
    <property type="molecule type" value="Genomic_DNA"/>
</dbReference>
<dbReference type="AlphaFoldDB" id="A0A450S3K4"/>
<evidence type="ECO:0000313" key="3">
    <source>
        <dbReference type="EMBL" id="VFJ46242.1"/>
    </source>
</evidence>
<evidence type="ECO:0000313" key="2">
    <source>
        <dbReference type="EMBL" id="VFJ46212.1"/>
    </source>
</evidence>
<organism evidence="2">
    <name type="scientific">Candidatus Kentrum sp. FM</name>
    <dbReference type="NCBI Taxonomy" id="2126340"/>
    <lineage>
        <taxon>Bacteria</taxon>
        <taxon>Pseudomonadati</taxon>
        <taxon>Pseudomonadota</taxon>
        <taxon>Gammaproteobacteria</taxon>
        <taxon>Candidatus Kentrum</taxon>
    </lineage>
</organism>
<gene>
    <name evidence="3" type="ORF">BECKFM1743A_GA0114220_100342</name>
    <name evidence="4" type="ORF">BECKFM1743B_GA0114221_103304</name>
    <name evidence="2" type="ORF">BECKFM1743C_GA0114222_1003512</name>
</gene>
<proteinExistence type="predicted"/>
<dbReference type="EMBL" id="CAADEZ010000034">
    <property type="protein sequence ID" value="VFJ46242.1"/>
    <property type="molecule type" value="Genomic_DNA"/>
</dbReference>
<accession>A0A450S3K4</accession>
<reference evidence="2" key="1">
    <citation type="submission" date="2019-02" db="EMBL/GenBank/DDBJ databases">
        <authorList>
            <person name="Gruber-Vodicka R. H."/>
            <person name="Seah K. B. B."/>
        </authorList>
    </citation>
    <scope>NUCLEOTIDE SEQUENCE</scope>
    <source>
        <strain evidence="3">BECK_BZ163</strain>
        <strain evidence="4">BECK_BZ164</strain>
        <strain evidence="2">BECK_BZ165</strain>
    </source>
</reference>